<evidence type="ECO:0000313" key="2">
    <source>
        <dbReference type="Proteomes" id="UP000243502"/>
    </source>
</evidence>
<dbReference type="InterPro" id="IPR021556">
    <property type="entry name" value="DUF2950"/>
</dbReference>
<sequence>MAFAQLVAWPVTYGTTGVVTFLVNQDGKLHEKNLGPQTARIASRLESFDPDSSWSPVKP</sequence>
<protein>
    <submittedName>
        <fullName evidence="1">DUF2950 domain-containing protein</fullName>
    </submittedName>
</protein>
<dbReference type="Pfam" id="PF11453">
    <property type="entry name" value="DUF2950"/>
    <property type="match status" value="1"/>
</dbReference>
<dbReference type="KEGG" id="pter:C2L65_31580"/>
<dbReference type="AlphaFoldDB" id="A0A2I8EXA2"/>
<dbReference type="OrthoDB" id="108782at2"/>
<gene>
    <name evidence="1" type="ORF">C2L65_31580</name>
</gene>
<organism evidence="1 2">
    <name type="scientific">Paraburkholderia terrae</name>
    <dbReference type="NCBI Taxonomy" id="311230"/>
    <lineage>
        <taxon>Bacteria</taxon>
        <taxon>Pseudomonadati</taxon>
        <taxon>Pseudomonadota</taxon>
        <taxon>Betaproteobacteria</taxon>
        <taxon>Burkholderiales</taxon>
        <taxon>Burkholderiaceae</taxon>
        <taxon>Paraburkholderia</taxon>
    </lineage>
</organism>
<evidence type="ECO:0000313" key="1">
    <source>
        <dbReference type="EMBL" id="AUT64255.1"/>
    </source>
</evidence>
<accession>A0A2I8EXA2</accession>
<dbReference type="EMBL" id="CP026113">
    <property type="protein sequence ID" value="AUT64255.1"/>
    <property type="molecule type" value="Genomic_DNA"/>
</dbReference>
<dbReference type="RefSeq" id="WP_042315346.1">
    <property type="nucleotide sequence ID" value="NZ_CP026113.1"/>
</dbReference>
<reference evidence="1 2" key="1">
    <citation type="submission" date="2018-01" db="EMBL/GenBank/DDBJ databases">
        <title>Species boundaries and ecological features among Paraburkholderia terrae DSMZ17804T, P. hospita DSMZ17164T and P. caribensis DSMZ13236T.</title>
        <authorList>
            <person name="Pratama A.A."/>
        </authorList>
    </citation>
    <scope>NUCLEOTIDE SEQUENCE [LARGE SCALE GENOMIC DNA]</scope>
    <source>
        <strain evidence="1 2">DSM 17804</strain>
    </source>
</reference>
<proteinExistence type="predicted"/>
<name>A0A2I8EXA2_9BURK</name>
<dbReference type="Proteomes" id="UP000243502">
    <property type="component" value="Chromosome 3"/>
</dbReference>